<feature type="transmembrane region" description="Helical" evidence="1">
    <location>
        <begin position="12"/>
        <end position="32"/>
    </location>
</feature>
<dbReference type="InterPro" id="IPR019852">
    <property type="entry name" value="Motility-assoc_prot_GldL"/>
</dbReference>
<keyword evidence="1" id="KW-0812">Transmembrane</keyword>
<dbReference type="RefSeq" id="WP_027066044.1">
    <property type="nucleotide sequence ID" value="NZ_CANMGB010000001.1"/>
</dbReference>
<dbReference type="STRING" id="440514.SAMN04488010_0187"/>
<gene>
    <name evidence="3" type="ORF">SAMN04488010_0187</name>
</gene>
<evidence type="ECO:0000256" key="1">
    <source>
        <dbReference type="SAM" id="Phobius"/>
    </source>
</evidence>
<organism evidence="3 4">
    <name type="scientific">Maribacter stanieri</name>
    <dbReference type="NCBI Taxonomy" id="440514"/>
    <lineage>
        <taxon>Bacteria</taxon>
        <taxon>Pseudomonadati</taxon>
        <taxon>Bacteroidota</taxon>
        <taxon>Flavobacteriia</taxon>
        <taxon>Flavobacteriales</taxon>
        <taxon>Flavobacteriaceae</taxon>
        <taxon>Maribacter</taxon>
    </lineage>
</organism>
<dbReference type="EMBL" id="FOYX01000001">
    <property type="protein sequence ID" value="SFR52038.1"/>
    <property type="molecule type" value="Genomic_DNA"/>
</dbReference>
<dbReference type="Pfam" id="PF22827">
    <property type="entry name" value="GldL_N"/>
    <property type="match status" value="1"/>
</dbReference>
<proteinExistence type="predicted"/>
<keyword evidence="1" id="KW-1133">Transmembrane helix</keyword>
<feature type="transmembrane region" description="Helical" evidence="1">
    <location>
        <begin position="38"/>
        <end position="60"/>
    </location>
</feature>
<name>A0A1I6HCC4_9FLAO</name>
<keyword evidence="1" id="KW-0472">Membrane</keyword>
<protein>
    <submittedName>
        <fullName evidence="3">Protein involved in gliding motility GldL</fullName>
    </submittedName>
</protein>
<keyword evidence="4" id="KW-1185">Reference proteome</keyword>
<dbReference type="Proteomes" id="UP000199462">
    <property type="component" value="Unassembled WGS sequence"/>
</dbReference>
<evidence type="ECO:0000259" key="2">
    <source>
        <dbReference type="Pfam" id="PF22827"/>
    </source>
</evidence>
<dbReference type="AlphaFoldDB" id="A0A1I6HCC4"/>
<accession>A0A1I6HCC4</accession>
<dbReference type="InterPro" id="IPR055087">
    <property type="entry name" value="GldL-like_N"/>
</dbReference>
<reference evidence="4" key="1">
    <citation type="submission" date="2016-10" db="EMBL/GenBank/DDBJ databases">
        <authorList>
            <person name="Varghese N."/>
            <person name="Submissions S."/>
        </authorList>
    </citation>
    <scope>NUCLEOTIDE SEQUENCE [LARGE SCALE GENOMIC DNA]</scope>
    <source>
        <strain evidence="4">DSM 19891</strain>
    </source>
</reference>
<sequence>MAQSKSTKKLFNMAYGLGASVVIIGALFKILHWELGPLNGGILLAIGLITEALIFAISAFEPVDDDLDWALVYPELAGGESSAPKKAQAATEVKEAEASLSKKLDDLLKEAGVDASLMESLGSSIKNFEGAAKGIAPTVDAMESTKKYSSEMVQAAAQMESLNSLYKVQLESASKQASVNEEVVQNASALKDQMASLSTNLSSLNGVYGGMLSAMSKN</sequence>
<evidence type="ECO:0000313" key="3">
    <source>
        <dbReference type="EMBL" id="SFR52038.1"/>
    </source>
</evidence>
<dbReference type="NCBIfam" id="TIGR03513">
    <property type="entry name" value="GldL_gliding"/>
    <property type="match status" value="1"/>
</dbReference>
<feature type="domain" description="Gliding motility protein GldL-like N-terminal" evidence="2">
    <location>
        <begin position="14"/>
        <end position="78"/>
    </location>
</feature>
<evidence type="ECO:0000313" key="4">
    <source>
        <dbReference type="Proteomes" id="UP000199462"/>
    </source>
</evidence>